<evidence type="ECO:0000313" key="2">
    <source>
        <dbReference type="Proteomes" id="UP000249432"/>
    </source>
</evidence>
<protein>
    <submittedName>
        <fullName evidence="1">Uncharacterized protein</fullName>
    </submittedName>
</protein>
<dbReference type="Proteomes" id="UP000249432">
    <property type="component" value="Unassembled WGS sequence"/>
</dbReference>
<dbReference type="EMBL" id="QFRA01000003">
    <property type="protein sequence ID" value="PZR06146.1"/>
    <property type="molecule type" value="Genomic_DNA"/>
</dbReference>
<dbReference type="CDD" id="cd12954">
    <property type="entry name" value="MMP_TTHA0227_like_1"/>
    <property type="match status" value="1"/>
</dbReference>
<sequence length="150" mass="17285">MDYSRRAERHGRGIRGPILPPEVPRWTSRPAEFDQAVLDAYAPIHEQWSEELEHLDIALDTVPRMRSRQLTTVWPDEVVADGAVPLGRLIPAGVDDDGRPTRPRIVVFRRPIEMRTQNMTERSELLHYIIGKLVATYLNVEPRMIDPDLE</sequence>
<evidence type="ECO:0000313" key="1">
    <source>
        <dbReference type="EMBL" id="PZR06146.1"/>
    </source>
</evidence>
<accession>A0A133Z5M0</accession>
<dbReference type="SUPFAM" id="SSF55486">
    <property type="entry name" value="Metalloproteases ('zincins'), catalytic domain"/>
    <property type="match status" value="1"/>
</dbReference>
<dbReference type="InterPro" id="IPR038555">
    <property type="entry name" value="Zincin_1_sf"/>
</dbReference>
<name>A0A133Z5M0_9CORY</name>
<dbReference type="AlphaFoldDB" id="A0A133Z5M0"/>
<reference evidence="1 2" key="1">
    <citation type="submission" date="2017-08" db="EMBL/GenBank/DDBJ databases">
        <title>Infants hospitalized years apart are colonized by the same room-sourced microbial strains.</title>
        <authorList>
            <person name="Brooks B."/>
            <person name="Olm M.R."/>
            <person name="Firek B.A."/>
            <person name="Baker R."/>
            <person name="Thomas B.C."/>
            <person name="Morowitz M.J."/>
            <person name="Banfield J.F."/>
        </authorList>
    </citation>
    <scope>NUCLEOTIDE SEQUENCE [LARGE SCALE GENOMIC DNA]</scope>
    <source>
        <strain evidence="1">S2_003_000_R1_3</strain>
    </source>
</reference>
<organism evidence="1 2">
    <name type="scientific">Corynebacterium kroppenstedtii</name>
    <dbReference type="NCBI Taxonomy" id="161879"/>
    <lineage>
        <taxon>Bacteria</taxon>
        <taxon>Bacillati</taxon>
        <taxon>Actinomycetota</taxon>
        <taxon>Actinomycetes</taxon>
        <taxon>Mycobacteriales</taxon>
        <taxon>Corynebacteriaceae</taxon>
        <taxon>Corynebacterium</taxon>
    </lineage>
</organism>
<dbReference type="OrthoDB" id="4966605at2"/>
<dbReference type="GeneID" id="92726389"/>
<dbReference type="RefSeq" id="WP_012732132.1">
    <property type="nucleotide sequence ID" value="NZ_CAKZHK010000007.1"/>
</dbReference>
<comment type="caution">
    <text evidence="1">The sequence shown here is derived from an EMBL/GenBank/DDBJ whole genome shotgun (WGS) entry which is preliminary data.</text>
</comment>
<gene>
    <name evidence="1" type="ORF">DI525_02265</name>
</gene>
<dbReference type="Gene3D" id="3.30.2010.20">
    <property type="match status" value="1"/>
</dbReference>
<dbReference type="OMA" id="RTPMFGT"/>
<proteinExistence type="predicted"/>